<protein>
    <submittedName>
        <fullName evidence="11">Ferrichrome ABC transporter, ATP-binding protein</fullName>
    </submittedName>
</protein>
<accession>A0A1Z4KGV8</accession>
<keyword evidence="7" id="KW-0408">Iron</keyword>
<dbReference type="GO" id="GO:0006826">
    <property type="term" value="P:iron ion transport"/>
    <property type="evidence" value="ECO:0007669"/>
    <property type="project" value="UniProtKB-KW"/>
</dbReference>
<name>A0A1Z4KGV8_ANAVA</name>
<evidence type="ECO:0000313" key="12">
    <source>
        <dbReference type="Proteomes" id="UP000217507"/>
    </source>
</evidence>
<reference evidence="11 12" key="1">
    <citation type="submission" date="2017-06" db="EMBL/GenBank/DDBJ databases">
        <title>Genome sequencing of cyanobaciteial culture collection at National Institute for Environmental Studies (NIES).</title>
        <authorList>
            <person name="Hirose Y."/>
            <person name="Shimura Y."/>
            <person name="Fujisawa T."/>
            <person name="Nakamura Y."/>
            <person name="Kawachi M."/>
        </authorList>
    </citation>
    <scope>NUCLEOTIDE SEQUENCE [LARGE SCALE GENOMIC DNA]</scope>
    <source>
        <strain evidence="11 12">NIES-23</strain>
    </source>
</reference>
<dbReference type="PROSITE" id="PS00211">
    <property type="entry name" value="ABC_TRANSPORTER_1"/>
    <property type="match status" value="1"/>
</dbReference>
<evidence type="ECO:0000256" key="9">
    <source>
        <dbReference type="ARBA" id="ARBA00023136"/>
    </source>
</evidence>
<dbReference type="EMBL" id="AP018216">
    <property type="protein sequence ID" value="BAY68205.1"/>
    <property type="molecule type" value="Genomic_DNA"/>
</dbReference>
<evidence type="ECO:0000256" key="5">
    <source>
        <dbReference type="ARBA" id="ARBA00022741"/>
    </source>
</evidence>
<dbReference type="GO" id="GO:0005524">
    <property type="term" value="F:ATP binding"/>
    <property type="evidence" value="ECO:0007669"/>
    <property type="project" value="UniProtKB-KW"/>
</dbReference>
<dbReference type="InterPro" id="IPR017871">
    <property type="entry name" value="ABC_transporter-like_CS"/>
</dbReference>
<dbReference type="PROSITE" id="PS50893">
    <property type="entry name" value="ABC_TRANSPORTER_2"/>
    <property type="match status" value="1"/>
</dbReference>
<comment type="subcellular location">
    <subcellularLocation>
        <location evidence="1">Cell membrane</location>
        <topology evidence="1">Peripheral membrane protein</topology>
    </subcellularLocation>
</comment>
<sequence>MSVKPARLTLNSQHSTVNTQKIANMKGLSTQSLSLAYDGVPIIRDLNLAIPTGKISALVGANGCGKSTLLRGLARLLKPYGGTVHLDGQSIFSLATKEVAKQLGILPQGPVAPEGLTVKDLVGQGRYPYQNWLQQWSEKDEIIVQQALEITNLLSLADRALDTLSGGQRQRAWIAMALAQDTDILLLDEPTTFLDLAHQIEVLDLLYELNQHQERTIVMVLHDLNQACRYADYLVVVKQGRIFTAGEPKDVMTEEMVQEVFGLQCRIVSDPVVGTPMCVPIGRKGEKQL</sequence>
<feature type="domain" description="ABC transporter" evidence="10">
    <location>
        <begin position="28"/>
        <end position="264"/>
    </location>
</feature>
<evidence type="ECO:0000256" key="6">
    <source>
        <dbReference type="ARBA" id="ARBA00022840"/>
    </source>
</evidence>
<dbReference type="SMART" id="SM00382">
    <property type="entry name" value="AAA"/>
    <property type="match status" value="1"/>
</dbReference>
<dbReference type="Pfam" id="PF00005">
    <property type="entry name" value="ABC_tran"/>
    <property type="match status" value="1"/>
</dbReference>
<dbReference type="Proteomes" id="UP000217507">
    <property type="component" value="Chromosome"/>
</dbReference>
<gene>
    <name evidence="11" type="ORF">NIES23_09890</name>
</gene>
<evidence type="ECO:0000256" key="1">
    <source>
        <dbReference type="ARBA" id="ARBA00004202"/>
    </source>
</evidence>
<keyword evidence="5" id="KW-0547">Nucleotide-binding</keyword>
<dbReference type="InterPro" id="IPR051535">
    <property type="entry name" value="Siderophore_ABC-ATPase"/>
</dbReference>
<dbReference type="PANTHER" id="PTHR42771">
    <property type="entry name" value="IRON(3+)-HYDROXAMATE IMPORT ATP-BINDING PROTEIN FHUC"/>
    <property type="match status" value="1"/>
</dbReference>
<dbReference type="AlphaFoldDB" id="A0A1Z4KGV8"/>
<evidence type="ECO:0000313" key="11">
    <source>
        <dbReference type="EMBL" id="BAY68205.1"/>
    </source>
</evidence>
<keyword evidence="6 11" id="KW-0067">ATP-binding</keyword>
<keyword evidence="9" id="KW-0472">Membrane</keyword>
<dbReference type="InterPro" id="IPR027417">
    <property type="entry name" value="P-loop_NTPase"/>
</dbReference>
<proteinExistence type="predicted"/>
<evidence type="ECO:0000256" key="3">
    <source>
        <dbReference type="ARBA" id="ARBA00022475"/>
    </source>
</evidence>
<dbReference type="InterPro" id="IPR003439">
    <property type="entry name" value="ABC_transporter-like_ATP-bd"/>
</dbReference>
<evidence type="ECO:0000259" key="10">
    <source>
        <dbReference type="PROSITE" id="PS50893"/>
    </source>
</evidence>
<dbReference type="FunFam" id="3.40.50.300:FF:000134">
    <property type="entry name" value="Iron-enterobactin ABC transporter ATP-binding protein"/>
    <property type="match status" value="1"/>
</dbReference>
<dbReference type="GO" id="GO:0016887">
    <property type="term" value="F:ATP hydrolysis activity"/>
    <property type="evidence" value="ECO:0007669"/>
    <property type="project" value="InterPro"/>
</dbReference>
<evidence type="ECO:0000256" key="7">
    <source>
        <dbReference type="ARBA" id="ARBA00023004"/>
    </source>
</evidence>
<keyword evidence="3" id="KW-1003">Cell membrane</keyword>
<evidence type="ECO:0000256" key="8">
    <source>
        <dbReference type="ARBA" id="ARBA00023065"/>
    </source>
</evidence>
<dbReference type="GO" id="GO:0005886">
    <property type="term" value="C:plasma membrane"/>
    <property type="evidence" value="ECO:0007669"/>
    <property type="project" value="UniProtKB-SubCell"/>
</dbReference>
<keyword evidence="8" id="KW-0406">Ion transport</keyword>
<dbReference type="CDD" id="cd03214">
    <property type="entry name" value="ABC_Iron-Siderophores_B12_Hemin"/>
    <property type="match status" value="1"/>
</dbReference>
<dbReference type="PANTHER" id="PTHR42771:SF2">
    <property type="entry name" value="IRON(3+)-HYDROXAMATE IMPORT ATP-BINDING PROTEIN FHUC"/>
    <property type="match status" value="1"/>
</dbReference>
<dbReference type="SUPFAM" id="SSF52540">
    <property type="entry name" value="P-loop containing nucleoside triphosphate hydrolases"/>
    <property type="match status" value="1"/>
</dbReference>
<dbReference type="InterPro" id="IPR003593">
    <property type="entry name" value="AAA+_ATPase"/>
</dbReference>
<organism evidence="11 12">
    <name type="scientific">Trichormus variabilis NIES-23</name>
    <dbReference type="NCBI Taxonomy" id="1973479"/>
    <lineage>
        <taxon>Bacteria</taxon>
        <taxon>Bacillati</taxon>
        <taxon>Cyanobacteriota</taxon>
        <taxon>Cyanophyceae</taxon>
        <taxon>Nostocales</taxon>
        <taxon>Nostocaceae</taxon>
        <taxon>Trichormus</taxon>
    </lineage>
</organism>
<evidence type="ECO:0000256" key="2">
    <source>
        <dbReference type="ARBA" id="ARBA00022448"/>
    </source>
</evidence>
<dbReference type="Gene3D" id="3.40.50.300">
    <property type="entry name" value="P-loop containing nucleotide triphosphate hydrolases"/>
    <property type="match status" value="1"/>
</dbReference>
<evidence type="ECO:0000256" key="4">
    <source>
        <dbReference type="ARBA" id="ARBA00022496"/>
    </source>
</evidence>
<keyword evidence="4" id="KW-0410">Iron transport</keyword>
<keyword evidence="2" id="KW-0813">Transport</keyword>